<comment type="caution">
    <text evidence="1">The sequence shown here is derived from an EMBL/GenBank/DDBJ whole genome shotgun (WGS) entry which is preliminary data.</text>
</comment>
<dbReference type="AlphaFoldDB" id="A0A6D2F7I7"/>
<accession>A0A6D2F7I7</accession>
<dbReference type="EMBL" id="QYMX01000048">
    <property type="protein sequence ID" value="TXW61882.1"/>
    <property type="molecule type" value="Genomic_DNA"/>
</dbReference>
<sequence>ADRNRSHWSTSKTPSYTKSVSWQHHRQYFREYILFIIKCPVIFISQ</sequence>
<proteinExistence type="predicted"/>
<name>A0A6D2F7I7_ECOLX</name>
<evidence type="ECO:0000313" key="1">
    <source>
        <dbReference type="EMBL" id="TXW61882.1"/>
    </source>
</evidence>
<feature type="non-terminal residue" evidence="1">
    <location>
        <position position="1"/>
    </location>
</feature>
<protein>
    <submittedName>
        <fullName evidence="1">Transposase</fullName>
    </submittedName>
</protein>
<reference evidence="1" key="1">
    <citation type="submission" date="2018-09" db="EMBL/GenBank/DDBJ databases">
        <title>Persistent metagenomic signatures of early life antibiotic treatment in the infant gut microbiota and resistome.</title>
        <authorList>
            <person name="Gasparrini A.J."/>
        </authorList>
    </citation>
    <scope>NUCLEOTIDE SEQUENCE</scope>
    <source>
        <strain evidence="1">N039.E-6</strain>
    </source>
</reference>
<organism evidence="1">
    <name type="scientific">Escherichia coli</name>
    <dbReference type="NCBI Taxonomy" id="562"/>
    <lineage>
        <taxon>Bacteria</taxon>
        <taxon>Pseudomonadati</taxon>
        <taxon>Pseudomonadota</taxon>
        <taxon>Gammaproteobacteria</taxon>
        <taxon>Enterobacterales</taxon>
        <taxon>Enterobacteriaceae</taxon>
        <taxon>Escherichia</taxon>
    </lineage>
</organism>
<gene>
    <name evidence="1" type="ORF">D4M70_24475</name>
</gene>